<dbReference type="GO" id="GO:0016787">
    <property type="term" value="F:hydrolase activity"/>
    <property type="evidence" value="ECO:0007669"/>
    <property type="project" value="UniProtKB-KW"/>
</dbReference>
<evidence type="ECO:0000313" key="3">
    <source>
        <dbReference type="EMBL" id="MBA8950069.1"/>
    </source>
</evidence>
<dbReference type="PRINTS" id="PR00412">
    <property type="entry name" value="EPOXHYDRLASE"/>
</dbReference>
<evidence type="ECO:0000256" key="1">
    <source>
        <dbReference type="ARBA" id="ARBA00022801"/>
    </source>
</evidence>
<evidence type="ECO:0000313" key="4">
    <source>
        <dbReference type="Proteomes" id="UP000572680"/>
    </source>
</evidence>
<reference evidence="3 4" key="1">
    <citation type="submission" date="2020-08" db="EMBL/GenBank/DDBJ databases">
        <title>Genomic Encyclopedia of Type Strains, Phase IV (KMG-IV): sequencing the most valuable type-strain genomes for metagenomic binning, comparative biology and taxonomic classification.</title>
        <authorList>
            <person name="Goeker M."/>
        </authorList>
    </citation>
    <scope>NUCLEOTIDE SEQUENCE [LARGE SCALE GENOMIC DNA]</scope>
    <source>
        <strain evidence="3 4">DSM 44197</strain>
    </source>
</reference>
<dbReference type="Proteomes" id="UP000572680">
    <property type="component" value="Unassembled WGS sequence"/>
</dbReference>
<dbReference type="RefSeq" id="WP_182842541.1">
    <property type="nucleotide sequence ID" value="NZ_JACJIA010000002.1"/>
</dbReference>
<protein>
    <submittedName>
        <fullName evidence="3">Pimeloyl-ACP methyl ester carboxylesterase</fullName>
    </submittedName>
</protein>
<dbReference type="InterPro" id="IPR000073">
    <property type="entry name" value="AB_hydrolase_1"/>
</dbReference>
<comment type="caution">
    <text evidence="3">The sequence shown here is derived from an EMBL/GenBank/DDBJ whole genome shotgun (WGS) entry which is preliminary data.</text>
</comment>
<dbReference type="InterPro" id="IPR000639">
    <property type="entry name" value="Epox_hydrolase-like"/>
</dbReference>
<dbReference type="SUPFAM" id="SSF51735">
    <property type="entry name" value="NAD(P)-binding Rossmann-fold domains"/>
    <property type="match status" value="1"/>
</dbReference>
<dbReference type="AlphaFoldDB" id="A0A7W3QK30"/>
<dbReference type="InterPro" id="IPR002347">
    <property type="entry name" value="SDR_fam"/>
</dbReference>
<accession>A0A7W3QK30</accession>
<dbReference type="Gene3D" id="3.40.50.720">
    <property type="entry name" value="NAD(P)-binding Rossmann-like Domain"/>
    <property type="match status" value="1"/>
</dbReference>
<proteinExistence type="predicted"/>
<keyword evidence="1" id="KW-0378">Hydrolase</keyword>
<keyword evidence="4" id="KW-1185">Reference proteome</keyword>
<dbReference type="Pfam" id="PF00561">
    <property type="entry name" value="Abhydrolase_1"/>
    <property type="match status" value="1"/>
</dbReference>
<organism evidence="3 4">
    <name type="scientific">Actinomadura namibiensis</name>
    <dbReference type="NCBI Taxonomy" id="182080"/>
    <lineage>
        <taxon>Bacteria</taxon>
        <taxon>Bacillati</taxon>
        <taxon>Actinomycetota</taxon>
        <taxon>Actinomycetes</taxon>
        <taxon>Streptosporangiales</taxon>
        <taxon>Thermomonosporaceae</taxon>
        <taxon>Actinomadura</taxon>
    </lineage>
</organism>
<feature type="domain" description="AB hydrolase-1" evidence="2">
    <location>
        <begin position="30"/>
        <end position="272"/>
    </location>
</feature>
<dbReference type="InterPro" id="IPR036291">
    <property type="entry name" value="NAD(P)-bd_dom_sf"/>
</dbReference>
<evidence type="ECO:0000259" key="2">
    <source>
        <dbReference type="Pfam" id="PF00561"/>
    </source>
</evidence>
<name>A0A7W3QK30_ACTNM</name>
<dbReference type="Gene3D" id="3.40.50.1820">
    <property type="entry name" value="alpha/beta hydrolase"/>
    <property type="match status" value="1"/>
</dbReference>
<gene>
    <name evidence="3" type="ORF">HNR61_001682</name>
</gene>
<dbReference type="InterPro" id="IPR029058">
    <property type="entry name" value="AB_hydrolase_fold"/>
</dbReference>
<dbReference type="EMBL" id="JACJIA010000002">
    <property type="protein sequence ID" value="MBA8950069.1"/>
    <property type="molecule type" value="Genomic_DNA"/>
</dbReference>
<dbReference type="Pfam" id="PF00106">
    <property type="entry name" value="adh_short"/>
    <property type="match status" value="1"/>
</dbReference>
<dbReference type="PANTHER" id="PTHR43329">
    <property type="entry name" value="EPOXIDE HYDROLASE"/>
    <property type="match status" value="1"/>
</dbReference>
<dbReference type="SUPFAM" id="SSF53474">
    <property type="entry name" value="alpha/beta-Hydrolases"/>
    <property type="match status" value="1"/>
</dbReference>
<sequence>MSNRAWPVGMVVRGDGVDLAVHEKGEPGHPTVLLVHGYPDTHVVWDGVADLLADRHRVVVYDVRGAGASTRPAGTAAYRLERLAADLRAVADAVSPSAPVHLVGHDWGAIQSWEAVCTTPGRFATFTSISGPCLDHVAHWTRRGARHPGALLRQGLRSWYAGFFQTPLLPELSWRTGAAARLLARAEGLPGGGHFGPTLRADAAAGVALYRANMPDRLLRPRDRRTDVPVQLVVPDRDRFVTPPMAGSAGAFAPHLWTRRVPAGHWAPVTHPEPIARLIAEHVAGGPRPRAAGEFDGRLAVVTGAGAGLGRAAALAFAERGARVIAADPDLDAAARTAELATLLGPRAHAYPVDVADAGRMEGFAAAVRADHGTPDLVVDGAGVLGARLFGAQMAERGSGHVVAVAPAAVAAPLRAGLSGSGVGVTLVRPGAVDAATPDRTERIAERIVAAVRTGRATVPGPRAVRLPGRVRVPR</sequence>